<protein>
    <submittedName>
        <fullName evidence="4">Ureidoglycolate lyase</fullName>
        <ecNumber evidence="4">4.3.2.3</ecNumber>
    </submittedName>
</protein>
<evidence type="ECO:0000256" key="1">
    <source>
        <dbReference type="ARBA" id="ARBA00010211"/>
    </source>
</evidence>
<keyword evidence="2" id="KW-0479">Metal-binding</keyword>
<proteinExistence type="inferred from homology"/>
<dbReference type="InterPro" id="IPR036663">
    <property type="entry name" value="Fumarylacetoacetase_C_sf"/>
</dbReference>
<dbReference type="InterPro" id="IPR051121">
    <property type="entry name" value="FAH"/>
</dbReference>
<dbReference type="InterPro" id="IPR011234">
    <property type="entry name" value="Fumarylacetoacetase-like_C"/>
</dbReference>
<evidence type="ECO:0000259" key="3">
    <source>
        <dbReference type="Pfam" id="PF01557"/>
    </source>
</evidence>
<dbReference type="Pfam" id="PF01557">
    <property type="entry name" value="FAA_hydrolase"/>
    <property type="match status" value="1"/>
</dbReference>
<comment type="caution">
    <text evidence="4">The sequence shown here is derived from an EMBL/GenBank/DDBJ whole genome shotgun (WGS) entry which is preliminary data.</text>
</comment>
<comment type="similarity">
    <text evidence="1">Belongs to the FAH family.</text>
</comment>
<dbReference type="Gene3D" id="3.90.850.10">
    <property type="entry name" value="Fumarylacetoacetase-like, C-terminal domain"/>
    <property type="match status" value="1"/>
</dbReference>
<evidence type="ECO:0000256" key="2">
    <source>
        <dbReference type="ARBA" id="ARBA00022723"/>
    </source>
</evidence>
<dbReference type="GO" id="GO:0050385">
    <property type="term" value="F:ureidoglycolate lyase activity"/>
    <property type="evidence" value="ECO:0007669"/>
    <property type="project" value="UniProtKB-EC"/>
</dbReference>
<dbReference type="AlphaFoldDB" id="A0A0W0XK37"/>
<reference evidence="4 5" key="1">
    <citation type="submission" date="2015-11" db="EMBL/GenBank/DDBJ databases">
        <title>Genomic analysis of 38 Legionella species identifies large and diverse effector repertoires.</title>
        <authorList>
            <person name="Burstein D."/>
            <person name="Amaro F."/>
            <person name="Zusman T."/>
            <person name="Lifshitz Z."/>
            <person name="Cohen O."/>
            <person name="Gilbert J.A."/>
            <person name="Pupko T."/>
            <person name="Shuman H.A."/>
            <person name="Segal G."/>
        </authorList>
    </citation>
    <scope>NUCLEOTIDE SEQUENCE [LARGE SCALE GENOMIC DNA]</scope>
    <source>
        <strain evidence="4 5">Oak Ridge-10</strain>
    </source>
</reference>
<organism evidence="4 5">
    <name type="scientific">Legionella oakridgensis</name>
    <dbReference type="NCBI Taxonomy" id="29423"/>
    <lineage>
        <taxon>Bacteria</taxon>
        <taxon>Pseudomonadati</taxon>
        <taxon>Pseudomonadota</taxon>
        <taxon>Gammaproteobacteria</taxon>
        <taxon>Legionellales</taxon>
        <taxon>Legionellaceae</taxon>
        <taxon>Legionella</taxon>
    </lineage>
</organism>
<sequence length="281" mass="31426">MKLLRYGTFGQEKAGLIDDQGNIRDLSELLDDIDASSLAFIKERLTLINIPTLPLVAKDVPIAAPIKQPGKIMCIGYNSLLHTQQMGASPLPESEMMVFLKPSCAISGPYDPILYTRHTRKLDWEAELGVVIGKKGKYLEKHQAEEHIFGFLCVNDISDRYWQFETADKQYTKGKGMDGFASIGPYLVSLDEVPDSTNLNVKLWVNGEIRQDFNTRDYINNAASVVSYLSQFFTLFPGDIIAMGSAPGNAKFWGEQYLKIGDQVTLEIEGLGKQEKHVIKE</sequence>
<dbReference type="PANTHER" id="PTHR42796">
    <property type="entry name" value="FUMARYLACETOACETATE HYDROLASE DOMAIN-CONTAINING PROTEIN 2A-RELATED"/>
    <property type="match status" value="1"/>
</dbReference>
<dbReference type="EC" id="4.3.2.3" evidence="4"/>
<dbReference type="Proteomes" id="UP000054858">
    <property type="component" value="Unassembled WGS sequence"/>
</dbReference>
<dbReference type="PANTHER" id="PTHR42796:SF4">
    <property type="entry name" value="FUMARYLACETOACETATE HYDROLASE DOMAIN-CONTAINING PROTEIN 2A"/>
    <property type="match status" value="1"/>
</dbReference>
<dbReference type="EMBL" id="LNYP01000001">
    <property type="protein sequence ID" value="KTD44772.1"/>
    <property type="molecule type" value="Genomic_DNA"/>
</dbReference>
<accession>A0A0W0XK37</accession>
<dbReference type="GO" id="GO:0046872">
    <property type="term" value="F:metal ion binding"/>
    <property type="evidence" value="ECO:0007669"/>
    <property type="project" value="UniProtKB-KW"/>
</dbReference>
<evidence type="ECO:0000313" key="4">
    <source>
        <dbReference type="EMBL" id="KTD44772.1"/>
    </source>
</evidence>
<name>A0A0W0XK37_9GAMM</name>
<keyword evidence="4" id="KW-0456">Lyase</keyword>
<gene>
    <name evidence="4" type="ORF">Loak_0021</name>
</gene>
<dbReference type="GO" id="GO:0044281">
    <property type="term" value="P:small molecule metabolic process"/>
    <property type="evidence" value="ECO:0007669"/>
    <property type="project" value="UniProtKB-ARBA"/>
</dbReference>
<feature type="domain" description="Fumarylacetoacetase-like C-terminal" evidence="3">
    <location>
        <begin position="71"/>
        <end position="278"/>
    </location>
</feature>
<dbReference type="SUPFAM" id="SSF56529">
    <property type="entry name" value="FAH"/>
    <property type="match status" value="1"/>
</dbReference>
<dbReference type="PATRIC" id="fig|29423.5.peg.21"/>
<dbReference type="RefSeq" id="WP_025385078.1">
    <property type="nucleotide sequence ID" value="NZ_LCUA01000031.1"/>
</dbReference>
<evidence type="ECO:0000313" key="5">
    <source>
        <dbReference type="Proteomes" id="UP000054858"/>
    </source>
</evidence>